<proteinExistence type="predicted"/>
<gene>
    <name evidence="1" type="primary">KIN2_3</name>
    <name evidence="1" type="ORF">EV182_006662</name>
</gene>
<dbReference type="EMBL" id="JAMZIH010002818">
    <property type="protein sequence ID" value="KAJ1677203.1"/>
    <property type="molecule type" value="Genomic_DNA"/>
</dbReference>
<evidence type="ECO:0000313" key="1">
    <source>
        <dbReference type="EMBL" id="KAJ1677203.1"/>
    </source>
</evidence>
<accession>A0ACC1HKX1</accession>
<dbReference type="Proteomes" id="UP001145114">
    <property type="component" value="Unassembled WGS sequence"/>
</dbReference>
<organism evidence="1 2">
    <name type="scientific">Spiromyces aspiralis</name>
    <dbReference type="NCBI Taxonomy" id="68401"/>
    <lineage>
        <taxon>Eukaryota</taxon>
        <taxon>Fungi</taxon>
        <taxon>Fungi incertae sedis</taxon>
        <taxon>Zoopagomycota</taxon>
        <taxon>Kickxellomycotina</taxon>
        <taxon>Kickxellomycetes</taxon>
        <taxon>Kickxellales</taxon>
        <taxon>Kickxellaceae</taxon>
        <taxon>Spiromyces</taxon>
    </lineage>
</organism>
<sequence length="371" mass="39822">MTLAEKIGSTGLPESEAKPLFGAIADTIAFCHRYSIIHRDVKLENVLLDCSHPTAPTVKLIDFGLANFFDRKGLMATFCGSLPYTAPEILRGDAYVGPEVDVWSLGVLLYVVITANFPFEDPSQPRNYEKIMSGDFHLKPEMSIELRNLLRRMLEPTISKRLTMDQVLSHPWLANYRRKANPSSSSSLYDVPVAARPRTPPSSALYTAGPEANRDNGAASPTGDNSVPELGRTAMALAQPPQPPPPLHPRPSSSTARSSSLADASAVPIRLPIDPIAAWEVAVCLDISLQNVLQKLPSTGSAASSSADIRTFSSRTYVSSNPSYLNSNTFTCGGDVSGGDGSSNYTSCSYGNTAGEIVMVPNSPIVSVYTL</sequence>
<dbReference type="EC" id="2.7.11.1" evidence="1"/>
<name>A0ACC1HKX1_9FUNG</name>
<keyword evidence="1" id="KW-0418">Kinase</keyword>
<protein>
    <submittedName>
        <fullName evidence="1">Serine/threonine-protein kinase</fullName>
        <ecNumber evidence="1">2.7.11.1</ecNumber>
    </submittedName>
</protein>
<reference evidence="1" key="1">
    <citation type="submission" date="2022-06" db="EMBL/GenBank/DDBJ databases">
        <title>Phylogenomic reconstructions and comparative analyses of Kickxellomycotina fungi.</title>
        <authorList>
            <person name="Reynolds N.K."/>
            <person name="Stajich J.E."/>
            <person name="Barry K."/>
            <person name="Grigoriev I.V."/>
            <person name="Crous P."/>
            <person name="Smith M.E."/>
        </authorList>
    </citation>
    <scope>NUCLEOTIDE SEQUENCE</scope>
    <source>
        <strain evidence="1">RSA 2271</strain>
    </source>
</reference>
<comment type="caution">
    <text evidence="1">The sequence shown here is derived from an EMBL/GenBank/DDBJ whole genome shotgun (WGS) entry which is preliminary data.</text>
</comment>
<evidence type="ECO:0000313" key="2">
    <source>
        <dbReference type="Proteomes" id="UP001145114"/>
    </source>
</evidence>
<keyword evidence="2" id="KW-1185">Reference proteome</keyword>
<feature type="non-terminal residue" evidence="1">
    <location>
        <position position="371"/>
    </location>
</feature>
<keyword evidence="1" id="KW-0808">Transferase</keyword>